<keyword evidence="3" id="KW-1185">Reference proteome</keyword>
<keyword evidence="1" id="KW-0812">Transmembrane</keyword>
<dbReference type="Proteomes" id="UP001297581">
    <property type="component" value="Unassembled WGS sequence"/>
</dbReference>
<name>A0AAJ1F033_9GAMM</name>
<keyword evidence="1" id="KW-1133">Transmembrane helix</keyword>
<evidence type="ECO:0000313" key="3">
    <source>
        <dbReference type="Proteomes" id="UP001297581"/>
    </source>
</evidence>
<accession>A0AAJ1F033</accession>
<sequence length="67" mass="7443">MLILLILLMSVGSAWYLGLMAFSQGMPVKRWAFVGALIGPAGYPLFTTHKRLNERRAGRLSGNGFWC</sequence>
<feature type="transmembrane region" description="Helical" evidence="1">
    <location>
        <begin position="30"/>
        <end position="46"/>
    </location>
</feature>
<dbReference type="EMBL" id="JAKUDL010000002">
    <property type="protein sequence ID" value="MCH4293988.1"/>
    <property type="molecule type" value="Genomic_DNA"/>
</dbReference>
<comment type="caution">
    <text evidence="2">The sequence shown here is derived from an EMBL/GenBank/DDBJ whole genome shotgun (WGS) entry which is preliminary data.</text>
</comment>
<organism evidence="2 3">
    <name type="scientific">Shewanella zhuhaiensis</name>
    <dbReference type="NCBI Taxonomy" id="2919576"/>
    <lineage>
        <taxon>Bacteria</taxon>
        <taxon>Pseudomonadati</taxon>
        <taxon>Pseudomonadota</taxon>
        <taxon>Gammaproteobacteria</taxon>
        <taxon>Alteromonadales</taxon>
        <taxon>Shewanellaceae</taxon>
        <taxon>Shewanella</taxon>
    </lineage>
</organism>
<gene>
    <name evidence="2" type="ORF">MJ923_06690</name>
</gene>
<evidence type="ECO:0000256" key="1">
    <source>
        <dbReference type="SAM" id="Phobius"/>
    </source>
</evidence>
<keyword evidence="1" id="KW-0472">Membrane</keyword>
<reference evidence="2 3" key="1">
    <citation type="submission" date="2022-02" db="EMBL/GenBank/DDBJ databases">
        <title>The genome sequence of Shewanella sp. 3B26.</title>
        <authorList>
            <person name="Du J."/>
        </authorList>
    </citation>
    <scope>NUCLEOTIDE SEQUENCE [LARGE SCALE GENOMIC DNA]</scope>
    <source>
        <strain evidence="2 3">3B26</strain>
    </source>
</reference>
<evidence type="ECO:0000313" key="2">
    <source>
        <dbReference type="EMBL" id="MCH4293988.1"/>
    </source>
</evidence>
<protein>
    <submittedName>
        <fullName evidence="2">Uncharacterized protein</fullName>
    </submittedName>
</protein>
<dbReference type="RefSeq" id="WP_237158818.1">
    <property type="nucleotide sequence ID" value="NZ_JAKUDL010000002.1"/>
</dbReference>
<dbReference type="AlphaFoldDB" id="A0AAJ1F033"/>
<proteinExistence type="predicted"/>